<dbReference type="InterPro" id="IPR000691">
    <property type="entry name" value="Prot_inh_I16_SSI"/>
</dbReference>
<feature type="domain" description="Subtilisin inhibitor" evidence="10">
    <location>
        <begin position="44"/>
        <end position="121"/>
    </location>
</feature>
<evidence type="ECO:0000256" key="9">
    <source>
        <dbReference type="SAM" id="SignalP"/>
    </source>
</evidence>
<name>A0ABZ1L423_9ACTN</name>
<keyword evidence="5 8" id="KW-0646">Protease inhibitor</keyword>
<evidence type="ECO:0000313" key="12">
    <source>
        <dbReference type="Proteomes" id="UP001622594"/>
    </source>
</evidence>
<gene>
    <name evidence="11" type="ORF">OG814_01720</name>
</gene>
<dbReference type="Proteomes" id="UP001622594">
    <property type="component" value="Chromosome"/>
</dbReference>
<keyword evidence="4" id="KW-0964">Secreted</keyword>
<evidence type="ECO:0000256" key="5">
    <source>
        <dbReference type="ARBA" id="ARBA00022690"/>
    </source>
</evidence>
<dbReference type="InterPro" id="IPR036819">
    <property type="entry name" value="Subtilisin_inhibitor-like_sf"/>
</dbReference>
<dbReference type="GO" id="GO:0030414">
    <property type="term" value="F:peptidase inhibitor activity"/>
    <property type="evidence" value="ECO:0007669"/>
    <property type="project" value="UniProtKB-KW"/>
</dbReference>
<feature type="chain" id="PRO_5046645554" evidence="9">
    <location>
        <begin position="21"/>
        <end position="135"/>
    </location>
</feature>
<dbReference type="Gene3D" id="3.30.350.10">
    <property type="entry name" value="Subtilisin inhibitor-like"/>
    <property type="match status" value="1"/>
</dbReference>
<evidence type="ECO:0000313" key="11">
    <source>
        <dbReference type="EMBL" id="WTR68061.1"/>
    </source>
</evidence>
<evidence type="ECO:0000256" key="4">
    <source>
        <dbReference type="ARBA" id="ARBA00022525"/>
    </source>
</evidence>
<reference evidence="11 12" key="1">
    <citation type="submission" date="2022-10" db="EMBL/GenBank/DDBJ databases">
        <title>The complete genomes of actinobacterial strains from the NBC collection.</title>
        <authorList>
            <person name="Joergensen T.S."/>
            <person name="Alvarez Arevalo M."/>
            <person name="Sterndorff E.B."/>
            <person name="Faurdal D."/>
            <person name="Vuksanovic O."/>
            <person name="Mourched A.-S."/>
            <person name="Charusanti P."/>
            <person name="Shaw S."/>
            <person name="Blin K."/>
            <person name="Weber T."/>
        </authorList>
    </citation>
    <scope>NUCLEOTIDE SEQUENCE [LARGE SCALE GENOMIC DNA]</scope>
    <source>
        <strain evidence="11 12">NBC_00123</strain>
    </source>
</reference>
<organism evidence="11 12">
    <name type="scientific">Streptomyces zaomyceticus</name>
    <dbReference type="NCBI Taxonomy" id="68286"/>
    <lineage>
        <taxon>Bacteria</taxon>
        <taxon>Bacillati</taxon>
        <taxon>Actinomycetota</taxon>
        <taxon>Actinomycetes</taxon>
        <taxon>Kitasatosporales</taxon>
        <taxon>Streptomycetaceae</taxon>
        <taxon>Streptomyces</taxon>
    </lineage>
</organism>
<dbReference type="SUPFAM" id="SSF55399">
    <property type="entry name" value="Subtilisin inhibitor"/>
    <property type="match status" value="1"/>
</dbReference>
<comment type="similarity">
    <text evidence="2 8">Belongs to the protease inhibitor I16 (SSI) family.</text>
</comment>
<comment type="subcellular location">
    <subcellularLocation>
        <location evidence="1">Secreted</location>
    </subcellularLocation>
</comment>
<evidence type="ECO:0000256" key="6">
    <source>
        <dbReference type="ARBA" id="ARBA00022900"/>
    </source>
</evidence>
<evidence type="ECO:0000256" key="2">
    <source>
        <dbReference type="ARBA" id="ARBA00010472"/>
    </source>
</evidence>
<dbReference type="EMBL" id="CP108188">
    <property type="protein sequence ID" value="WTR68061.1"/>
    <property type="molecule type" value="Genomic_DNA"/>
</dbReference>
<accession>A0ABZ1L423</accession>
<dbReference type="Pfam" id="PF00720">
    <property type="entry name" value="SSI"/>
    <property type="match status" value="1"/>
</dbReference>
<keyword evidence="6 8" id="KW-0722">Serine protease inhibitor</keyword>
<evidence type="ECO:0000256" key="1">
    <source>
        <dbReference type="ARBA" id="ARBA00004613"/>
    </source>
</evidence>
<evidence type="ECO:0000256" key="3">
    <source>
        <dbReference type="ARBA" id="ARBA00011738"/>
    </source>
</evidence>
<comment type="subunit">
    <text evidence="3">Homodimer.</text>
</comment>
<evidence type="ECO:0000256" key="8">
    <source>
        <dbReference type="RuleBase" id="RU003471"/>
    </source>
</evidence>
<dbReference type="InterPro" id="IPR023549">
    <property type="entry name" value="Subtilisin_inhibitor"/>
</dbReference>
<keyword evidence="9" id="KW-0732">Signal</keyword>
<dbReference type="RefSeq" id="WP_406333185.1">
    <property type="nucleotide sequence ID" value="NZ_CP108188.1"/>
</dbReference>
<dbReference type="PRINTS" id="PR00294">
    <property type="entry name" value="SSBTLNINHBTR"/>
</dbReference>
<keyword evidence="12" id="KW-1185">Reference proteome</keyword>
<keyword evidence="7" id="KW-1015">Disulfide bond</keyword>
<feature type="signal peptide" evidence="9">
    <location>
        <begin position="1"/>
        <end position="20"/>
    </location>
</feature>
<proteinExistence type="inferred from homology"/>
<evidence type="ECO:0000256" key="7">
    <source>
        <dbReference type="ARBA" id="ARBA00023157"/>
    </source>
</evidence>
<protein>
    <submittedName>
        <fullName evidence="11">Subtilase-type protease inhibitor</fullName>
    </submittedName>
</protein>
<sequence length="135" mass="13914">MNKIVAAVAAALLAAGLAPAAVAATSASSPAGDAHILLAAARTQGESEKVDIVWLDCPGQTGAGHPYKEDACKALDAADGDFGTLRGEPQGICTTEYAPVTLTARGAYEGRTVDWTKTYPNNCEAVRDTGAVFWF</sequence>
<evidence type="ECO:0000259" key="10">
    <source>
        <dbReference type="Pfam" id="PF00720"/>
    </source>
</evidence>